<dbReference type="Gene3D" id="2.30.30.40">
    <property type="entry name" value="SH3 Domains"/>
    <property type="match status" value="1"/>
</dbReference>
<evidence type="ECO:0000313" key="6">
    <source>
        <dbReference type="EMBL" id="EFN62960.1"/>
    </source>
</evidence>
<dbReference type="CDD" id="cd01221">
    <property type="entry name" value="PH_ephexin"/>
    <property type="match status" value="1"/>
</dbReference>
<dbReference type="GO" id="GO:0005085">
    <property type="term" value="F:guanyl-nucleotide exchange factor activity"/>
    <property type="evidence" value="ECO:0007669"/>
    <property type="project" value="InterPro"/>
</dbReference>
<dbReference type="OrthoDB" id="27593at2759"/>
<dbReference type="SMART" id="SM00326">
    <property type="entry name" value="SH3"/>
    <property type="match status" value="1"/>
</dbReference>
<keyword evidence="1 2" id="KW-0728">SH3 domain</keyword>
<gene>
    <name evidence="6" type="ORF">EAG_02941</name>
</gene>
<feature type="region of interest" description="Disordered" evidence="3">
    <location>
        <begin position="280"/>
        <end position="303"/>
    </location>
</feature>
<dbReference type="Proteomes" id="UP000000311">
    <property type="component" value="Unassembled WGS sequence"/>
</dbReference>
<dbReference type="SUPFAM" id="SSF50044">
    <property type="entry name" value="SH3-domain"/>
    <property type="match status" value="1"/>
</dbReference>
<dbReference type="InterPro" id="IPR035899">
    <property type="entry name" value="DBL_dom_sf"/>
</dbReference>
<dbReference type="SUPFAM" id="SSF50729">
    <property type="entry name" value="PH domain-like"/>
    <property type="match status" value="1"/>
</dbReference>
<dbReference type="InterPro" id="IPR001452">
    <property type="entry name" value="SH3_domain"/>
</dbReference>
<dbReference type="InterPro" id="IPR047271">
    <property type="entry name" value="Ephexin-like"/>
</dbReference>
<dbReference type="PROSITE" id="PS50010">
    <property type="entry name" value="DH_2"/>
    <property type="match status" value="1"/>
</dbReference>
<feature type="region of interest" description="Disordered" evidence="3">
    <location>
        <begin position="486"/>
        <end position="508"/>
    </location>
</feature>
<dbReference type="SMART" id="SM00325">
    <property type="entry name" value="RhoGEF"/>
    <property type="match status" value="1"/>
</dbReference>
<dbReference type="PANTHER" id="PTHR12845">
    <property type="entry name" value="GUANINE NUCLEOTIDE EXCHANGE FACTOR"/>
    <property type="match status" value="1"/>
</dbReference>
<evidence type="ECO:0000259" key="4">
    <source>
        <dbReference type="PROSITE" id="PS50002"/>
    </source>
</evidence>
<dbReference type="Pfam" id="PF00621">
    <property type="entry name" value="RhoGEF"/>
    <property type="match status" value="1"/>
</dbReference>
<sequence>MSPSPTANRSFLHGTGKNALIPDKVVYATLDSLALKRTRLPLQLLPVESDNVADKMENLDKEKRLVNGKALPKQSTYEVKSGASHQWKSYSKYEAFSLTKSENQSTSCTTRISDSGTKCNIENIPKEEIQMRTNATEPETTVESLPSINPVVKRESCIQDYRSDSNDDLKYPRIERKNSHVYVRITESQGEKEECGVEEKDSNSSSDYEKMDIIDSKISTFDETSKIDPALSDKTILESLTHIYKIEKNIPIASEIVAKSQSVNDLTTREITYGNPLGYLKQDAESTTSDEDDNASSRHKKKKRRFTRNVLYYVPRHLVKQPKKKKKSKKKYTLSSSLSSLQMTKTQSTCAGTRREELKGMIISSPTNFVHVASATNPSLVRDTVGSSLEQVVITHQQICAALPLLMRKDERRKSENENTERLKVVTGMSDVISKQSEENQSAVESVADKSDRINYAEIKSDFSRDLQAAKVLEPSQELVKTTIENQADSPEGETYEPVCESSPQEPPQANCSFLWSNHCAKTFPDKRDASAMPCHALKENDEGVDSEGYDDVGPSNFVAQAVSDYDDVGPPMSRFEVEEISAADAKDCDEIYDDVMPPSFNQDSLTVIDESDYLIPEVGEEGVPSRKPLVELRATCKDRAAKVPQCFAPTTGNDRYFTSTNNEYSSVDCESHLSEEERDELGVYDDVGLPPGEERVNSLYAGSTPGSVLGLTSLNGKESEWEDLEEVSRCPCQTNDPCGKSTEGQSVWSKKKLAQRWSRNVRRQRSRRSRRNIKATVPTRTTLETAVDVAVSLGGGSILLIGEPDEIARGWRSASRNDHLQPQRTQGLVQLRVVNFDEDMDVQETSCYVHEDSVSDDSTYESLYSCQPDDFSSDSEAETSDTRQSHHDVSNECVINTYLECPTRPTPPPPREASLTQTLGKRIKMLRRTWSITKGSLGRIRRRTSIDESGFDDKESGNEHHDTGKYFNFRLRHFRKSITSPSTFYLDENNKNDNVYDARNNNNGTVKEAIYTNSQYMGSGSDHSSKTPSDIDHYSVLADQEPLYQFYAAAVARVAFESDSEGYEEVEDTMWKTEPVAANLARTGQRTLWCHTPQVIHSGLLQKLTTEEKKIQEAKFEILTSEASYLNSLRVLENEFLSNHTLMNEILTLIERQKLFGGVSSVLSTSQTFLAELEAIWREDPMLSGLSEVLLKHAEKCQAVYVAYCSNQVSIDTTLKELKARKGVKFLETIKRIEMRPPCQNLSLHSFLMLPMQRVTRLPLLADAIVSKLSIGNSDRASWEKVLSTLSNVVAECNEGARAAIQEAEMEALARKLEYSSKIKPITLRGKQLVRSGSVVHLSMKTDTEYKLTFGKKFNKTPLYLLLLTDYLLVTKLKSNAHDECYTVIDACKRNLLALESASEESPFAGRNTMILTLLENHSGRHIEYVLTCDNNTERERWLEAVSPPKRGSVGETLYESWDCPQVMAKYPYSPNQPDELSLQAGDVINVLRKMADGWYHGEKLLDGEQGWFPANYTKEVASEHVRARNLKQRHRLLALSSSVIQQRRARQNQGIH</sequence>
<dbReference type="InterPro" id="IPR047270">
    <property type="entry name" value="PH_ephexin"/>
</dbReference>
<evidence type="ECO:0000259" key="5">
    <source>
        <dbReference type="PROSITE" id="PS50010"/>
    </source>
</evidence>
<keyword evidence="7" id="KW-1185">Reference proteome</keyword>
<dbReference type="CDD" id="cd00160">
    <property type="entry name" value="RhoGEF"/>
    <property type="match status" value="1"/>
</dbReference>
<dbReference type="InParanoid" id="E2AUA3"/>
<dbReference type="PANTHER" id="PTHR12845:SF5">
    <property type="entry name" value="EPHEXIN, ISOFORM D"/>
    <property type="match status" value="1"/>
</dbReference>
<name>E2AUA3_CAMFO</name>
<evidence type="ECO:0000256" key="1">
    <source>
        <dbReference type="ARBA" id="ARBA00022443"/>
    </source>
</evidence>
<dbReference type="InterPro" id="IPR036028">
    <property type="entry name" value="SH3-like_dom_sf"/>
</dbReference>
<feature type="domain" description="SH3" evidence="4">
    <location>
        <begin position="1459"/>
        <end position="1520"/>
    </location>
</feature>
<organism evidence="7">
    <name type="scientific">Camponotus floridanus</name>
    <name type="common">Florida carpenter ant</name>
    <dbReference type="NCBI Taxonomy" id="104421"/>
    <lineage>
        <taxon>Eukaryota</taxon>
        <taxon>Metazoa</taxon>
        <taxon>Ecdysozoa</taxon>
        <taxon>Arthropoda</taxon>
        <taxon>Hexapoda</taxon>
        <taxon>Insecta</taxon>
        <taxon>Pterygota</taxon>
        <taxon>Neoptera</taxon>
        <taxon>Endopterygota</taxon>
        <taxon>Hymenoptera</taxon>
        <taxon>Apocrita</taxon>
        <taxon>Aculeata</taxon>
        <taxon>Formicoidea</taxon>
        <taxon>Formicidae</taxon>
        <taxon>Formicinae</taxon>
        <taxon>Camponotus</taxon>
    </lineage>
</organism>
<protein>
    <submittedName>
        <fullName evidence="6">Ephexin-1</fullName>
    </submittedName>
</protein>
<dbReference type="Gene3D" id="1.20.900.10">
    <property type="entry name" value="Dbl homology (DH) domain"/>
    <property type="match status" value="1"/>
</dbReference>
<dbReference type="CDD" id="cd11793">
    <property type="entry name" value="SH3_ephexin1_like"/>
    <property type="match status" value="1"/>
</dbReference>
<dbReference type="InterPro" id="IPR000219">
    <property type="entry name" value="DH_dom"/>
</dbReference>
<proteinExistence type="predicted"/>
<dbReference type="SUPFAM" id="SSF48065">
    <property type="entry name" value="DBL homology domain (DH-domain)"/>
    <property type="match status" value="1"/>
</dbReference>
<evidence type="ECO:0000313" key="7">
    <source>
        <dbReference type="Proteomes" id="UP000000311"/>
    </source>
</evidence>
<feature type="domain" description="DH" evidence="5">
    <location>
        <begin position="1111"/>
        <end position="1297"/>
    </location>
</feature>
<dbReference type="Pfam" id="PF00018">
    <property type="entry name" value="SH3_1"/>
    <property type="match status" value="1"/>
</dbReference>
<feature type="region of interest" description="Disordered" evidence="3">
    <location>
        <begin position="860"/>
        <end position="889"/>
    </location>
</feature>
<dbReference type="InterPro" id="IPR011993">
    <property type="entry name" value="PH-like_dom_sf"/>
</dbReference>
<dbReference type="OMA" id="THQQICA"/>
<dbReference type="STRING" id="104421.E2AUA3"/>
<reference evidence="6 7" key="1">
    <citation type="journal article" date="2010" name="Science">
        <title>Genomic comparison of the ants Camponotus floridanus and Harpegnathos saltator.</title>
        <authorList>
            <person name="Bonasio R."/>
            <person name="Zhang G."/>
            <person name="Ye C."/>
            <person name="Mutti N.S."/>
            <person name="Fang X."/>
            <person name="Qin N."/>
            <person name="Donahue G."/>
            <person name="Yang P."/>
            <person name="Li Q."/>
            <person name="Li C."/>
            <person name="Zhang P."/>
            <person name="Huang Z."/>
            <person name="Berger S.L."/>
            <person name="Reinberg D."/>
            <person name="Wang J."/>
            <person name="Liebig J."/>
        </authorList>
    </citation>
    <scope>NUCLEOTIDE SEQUENCE [LARGE SCALE GENOMIC DNA]</scope>
    <source>
        <strain evidence="7">C129</strain>
    </source>
</reference>
<accession>E2AUA3</accession>
<evidence type="ECO:0000256" key="2">
    <source>
        <dbReference type="PROSITE-ProRule" id="PRU00192"/>
    </source>
</evidence>
<dbReference type="EMBL" id="GL442815">
    <property type="protein sequence ID" value="EFN62960.1"/>
    <property type="molecule type" value="Genomic_DNA"/>
</dbReference>
<dbReference type="Gene3D" id="2.30.29.30">
    <property type="entry name" value="Pleckstrin-homology domain (PH domain)/Phosphotyrosine-binding domain (PTB)"/>
    <property type="match status" value="1"/>
</dbReference>
<evidence type="ECO:0000256" key="3">
    <source>
        <dbReference type="SAM" id="MobiDB-lite"/>
    </source>
</evidence>
<dbReference type="PROSITE" id="PS50002">
    <property type="entry name" value="SH3"/>
    <property type="match status" value="1"/>
</dbReference>